<protein>
    <submittedName>
        <fullName evidence="1">Uncharacterized protein</fullName>
    </submittedName>
</protein>
<name>A0A0F3GL95_9BACT</name>
<sequence length="62" mass="7003">KVYIPIAELGIKDDETYELFNLLTDEWLFCKGQETTVTLDPFLLVIVTSALLLNSLQNLACL</sequence>
<accession>A0A0F3GL95</accession>
<gene>
    <name evidence="1" type="ORF">MBAV_005204</name>
</gene>
<proteinExistence type="predicted"/>
<dbReference type="AlphaFoldDB" id="A0A0F3GL95"/>
<keyword evidence="2" id="KW-1185">Reference proteome</keyword>
<reference evidence="1 2" key="1">
    <citation type="submission" date="2015-02" db="EMBL/GenBank/DDBJ databases">
        <title>Single-cell genomics of uncultivated deep-branching MTB reveals a conserved set of magnetosome genes.</title>
        <authorList>
            <person name="Kolinko S."/>
            <person name="Richter M."/>
            <person name="Glockner F.O."/>
            <person name="Brachmann A."/>
            <person name="Schuler D."/>
        </authorList>
    </citation>
    <scope>NUCLEOTIDE SEQUENCE [LARGE SCALE GENOMIC DNA]</scope>
    <source>
        <strain evidence="1">TM-1</strain>
    </source>
</reference>
<feature type="non-terminal residue" evidence="1">
    <location>
        <position position="1"/>
    </location>
</feature>
<comment type="caution">
    <text evidence="1">The sequence shown here is derived from an EMBL/GenBank/DDBJ whole genome shotgun (WGS) entry which is preliminary data.</text>
</comment>
<organism evidence="1 2">
    <name type="scientific">Candidatus Magnetobacterium bavaricum</name>
    <dbReference type="NCBI Taxonomy" id="29290"/>
    <lineage>
        <taxon>Bacteria</taxon>
        <taxon>Pseudomonadati</taxon>
        <taxon>Nitrospirota</taxon>
        <taxon>Thermodesulfovibrionia</taxon>
        <taxon>Thermodesulfovibrionales</taxon>
        <taxon>Candidatus Magnetobacteriaceae</taxon>
        <taxon>Candidatus Magnetobacterium</taxon>
    </lineage>
</organism>
<dbReference type="EMBL" id="LACI01002248">
    <property type="protein sequence ID" value="KJU82602.1"/>
    <property type="molecule type" value="Genomic_DNA"/>
</dbReference>
<dbReference type="Proteomes" id="UP000033423">
    <property type="component" value="Unassembled WGS sequence"/>
</dbReference>
<evidence type="ECO:0000313" key="1">
    <source>
        <dbReference type="EMBL" id="KJU82602.1"/>
    </source>
</evidence>
<evidence type="ECO:0000313" key="2">
    <source>
        <dbReference type="Proteomes" id="UP000033423"/>
    </source>
</evidence>